<keyword evidence="4" id="KW-1185">Reference proteome</keyword>
<evidence type="ECO:0000313" key="4">
    <source>
        <dbReference type="Proteomes" id="UP001595969"/>
    </source>
</evidence>
<comment type="caution">
    <text evidence="3">The sequence shown here is derived from an EMBL/GenBank/DDBJ whole genome shotgun (WGS) entry which is preliminary data.</text>
</comment>
<reference evidence="4" key="1">
    <citation type="journal article" date="2019" name="Int. J. Syst. Evol. Microbiol.">
        <title>The Global Catalogue of Microorganisms (GCM) 10K type strain sequencing project: providing services to taxonomists for standard genome sequencing and annotation.</title>
        <authorList>
            <consortium name="The Broad Institute Genomics Platform"/>
            <consortium name="The Broad Institute Genome Sequencing Center for Infectious Disease"/>
            <person name="Wu L."/>
            <person name="Ma J."/>
        </authorList>
    </citation>
    <scope>NUCLEOTIDE SEQUENCE [LARGE SCALE GENOMIC DNA]</scope>
    <source>
        <strain evidence="4">CGMCC 1.19032</strain>
    </source>
</reference>
<dbReference type="PROSITE" id="PS51257">
    <property type="entry name" value="PROKAR_LIPOPROTEIN"/>
    <property type="match status" value="1"/>
</dbReference>
<evidence type="ECO:0000256" key="1">
    <source>
        <dbReference type="SAM" id="SignalP"/>
    </source>
</evidence>
<dbReference type="Pfam" id="PF10646">
    <property type="entry name" value="Germane"/>
    <property type="match status" value="1"/>
</dbReference>
<evidence type="ECO:0000259" key="2">
    <source>
        <dbReference type="SMART" id="SM00909"/>
    </source>
</evidence>
<dbReference type="InterPro" id="IPR019606">
    <property type="entry name" value="GerMN"/>
</dbReference>
<keyword evidence="1" id="KW-0732">Signal</keyword>
<sequence length="200" mass="21844">MSKKFWWALVSVLFVVSGCSCTLPSQSSSSSTSFSKTQTSSQSTIASSTGATSESSSDLPVQQTVTLYFPNQKYIEFGQEADNYYLTETRLVPKETANLAEFVVQELLKGPQNTTEATSGIPASVGLNQVNLLEETAYVDLKQQGLAGSSLQEYFLINQMVKSLLDLEQIKAVQFLVDGEIVESLMGHYEVNQPLTSVLD</sequence>
<gene>
    <name evidence="3" type="ORF">ACFO5I_06615</name>
</gene>
<feature type="signal peptide" evidence="1">
    <location>
        <begin position="1"/>
        <end position="22"/>
    </location>
</feature>
<dbReference type="RefSeq" id="WP_204654966.1">
    <property type="nucleotide sequence ID" value="NZ_JAFBFD010000046.1"/>
</dbReference>
<protein>
    <submittedName>
        <fullName evidence="3">GerMN domain-containing protein</fullName>
    </submittedName>
</protein>
<name>A0ABV9MTS3_9ENTE</name>
<proteinExistence type="predicted"/>
<dbReference type="EMBL" id="JBHSGS010000037">
    <property type="protein sequence ID" value="MFC4719401.1"/>
    <property type="molecule type" value="Genomic_DNA"/>
</dbReference>
<feature type="domain" description="GerMN" evidence="2">
    <location>
        <begin position="100"/>
        <end position="186"/>
    </location>
</feature>
<accession>A0ABV9MTS3</accession>
<evidence type="ECO:0000313" key="3">
    <source>
        <dbReference type="EMBL" id="MFC4719401.1"/>
    </source>
</evidence>
<organism evidence="3 4">
    <name type="scientific">Enterococcus lemanii</name>
    <dbReference type="NCBI Taxonomy" id="1159752"/>
    <lineage>
        <taxon>Bacteria</taxon>
        <taxon>Bacillati</taxon>
        <taxon>Bacillota</taxon>
        <taxon>Bacilli</taxon>
        <taxon>Lactobacillales</taxon>
        <taxon>Enterococcaceae</taxon>
        <taxon>Enterococcus</taxon>
    </lineage>
</organism>
<feature type="chain" id="PRO_5045653037" evidence="1">
    <location>
        <begin position="23"/>
        <end position="200"/>
    </location>
</feature>
<dbReference type="Proteomes" id="UP001595969">
    <property type="component" value="Unassembled WGS sequence"/>
</dbReference>
<dbReference type="SMART" id="SM00909">
    <property type="entry name" value="Germane"/>
    <property type="match status" value="1"/>
</dbReference>